<reference evidence="2" key="1">
    <citation type="journal article" date="2022" name="Mol. Ecol. Resour.">
        <title>The genomes of chicory, endive, great burdock and yacon provide insights into Asteraceae palaeo-polyploidization history and plant inulin production.</title>
        <authorList>
            <person name="Fan W."/>
            <person name="Wang S."/>
            <person name="Wang H."/>
            <person name="Wang A."/>
            <person name="Jiang F."/>
            <person name="Liu H."/>
            <person name="Zhao H."/>
            <person name="Xu D."/>
            <person name="Zhang Y."/>
        </authorList>
    </citation>
    <scope>NUCLEOTIDE SEQUENCE [LARGE SCALE GENOMIC DNA]</scope>
    <source>
        <strain evidence="2">cv. Punajuju</strain>
    </source>
</reference>
<proteinExistence type="predicted"/>
<accession>A0ACB9H7I5</accession>
<evidence type="ECO:0000313" key="1">
    <source>
        <dbReference type="EMBL" id="KAI3791507.1"/>
    </source>
</evidence>
<dbReference type="EMBL" id="CM042009">
    <property type="protein sequence ID" value="KAI3791507.1"/>
    <property type="molecule type" value="Genomic_DNA"/>
</dbReference>
<sequence>MWKRRRRIWWFCRNPNHRPFHVKKGGNEPHLVCVFVCVILGMDDRGGHDGGSFVAIQRISQGLDRSNTCHTTGQDRTARIRVEHVIREEKLIASYDLIEIYCELIVGRLPIIESQKCTLSSRSIIFNNEKCNLDLSFYKITLQNMGLLCIRHKRGNQANTEENVQILHDGAKELALSEGGA</sequence>
<dbReference type="Proteomes" id="UP001055811">
    <property type="component" value="Linkage Group LG01"/>
</dbReference>
<name>A0ACB9H7I5_CICIN</name>
<evidence type="ECO:0000313" key="2">
    <source>
        <dbReference type="Proteomes" id="UP001055811"/>
    </source>
</evidence>
<reference evidence="1 2" key="2">
    <citation type="journal article" date="2022" name="Mol. Ecol. Resour.">
        <title>The genomes of chicory, endive, great burdock and yacon provide insights into Asteraceae paleo-polyploidization history and plant inulin production.</title>
        <authorList>
            <person name="Fan W."/>
            <person name="Wang S."/>
            <person name="Wang H."/>
            <person name="Wang A."/>
            <person name="Jiang F."/>
            <person name="Liu H."/>
            <person name="Zhao H."/>
            <person name="Xu D."/>
            <person name="Zhang Y."/>
        </authorList>
    </citation>
    <scope>NUCLEOTIDE SEQUENCE [LARGE SCALE GENOMIC DNA]</scope>
    <source>
        <strain evidence="2">cv. Punajuju</strain>
        <tissue evidence="1">Leaves</tissue>
    </source>
</reference>
<keyword evidence="2" id="KW-1185">Reference proteome</keyword>
<organism evidence="1 2">
    <name type="scientific">Cichorium intybus</name>
    <name type="common">Chicory</name>
    <dbReference type="NCBI Taxonomy" id="13427"/>
    <lineage>
        <taxon>Eukaryota</taxon>
        <taxon>Viridiplantae</taxon>
        <taxon>Streptophyta</taxon>
        <taxon>Embryophyta</taxon>
        <taxon>Tracheophyta</taxon>
        <taxon>Spermatophyta</taxon>
        <taxon>Magnoliopsida</taxon>
        <taxon>eudicotyledons</taxon>
        <taxon>Gunneridae</taxon>
        <taxon>Pentapetalae</taxon>
        <taxon>asterids</taxon>
        <taxon>campanulids</taxon>
        <taxon>Asterales</taxon>
        <taxon>Asteraceae</taxon>
        <taxon>Cichorioideae</taxon>
        <taxon>Cichorieae</taxon>
        <taxon>Cichoriinae</taxon>
        <taxon>Cichorium</taxon>
    </lineage>
</organism>
<comment type="caution">
    <text evidence="1">The sequence shown here is derived from an EMBL/GenBank/DDBJ whole genome shotgun (WGS) entry which is preliminary data.</text>
</comment>
<protein>
    <submittedName>
        <fullName evidence="1">Uncharacterized protein</fullName>
    </submittedName>
</protein>
<gene>
    <name evidence="1" type="ORF">L2E82_05281</name>
</gene>